<dbReference type="EMBL" id="AP014945">
    <property type="protein sequence ID" value="BAU22993.1"/>
    <property type="molecule type" value="Genomic_DNA"/>
</dbReference>
<comment type="cofactor">
    <cofactor evidence="9">
        <name>Mg(2+)</name>
        <dbReference type="ChEBI" id="CHEBI:18420"/>
    </cofactor>
</comment>
<feature type="binding site" evidence="9">
    <location>
        <position position="103"/>
    </location>
    <ligand>
        <name>ATP</name>
        <dbReference type="ChEBI" id="CHEBI:30616"/>
    </ligand>
</feature>
<keyword evidence="3 9" id="KW-0548">Nucleotidyltransferase</keyword>
<evidence type="ECO:0000259" key="10">
    <source>
        <dbReference type="Pfam" id="PF01467"/>
    </source>
</evidence>
<dbReference type="EC" id="2.7.7.3" evidence="9"/>
<reference evidence="11 12" key="1">
    <citation type="journal article" date="2016" name="Int. J. Syst. Evol. Microbiol.">
        <title>Caldimicrobium thiodismutans sp. nov., a sulfur-disproportionating bacterium isolated from a hot spring, and emended description of the genus Caldimicrobium.</title>
        <authorList>
            <person name="Kojima H."/>
            <person name="Umezawa K."/>
            <person name="Fukui M."/>
        </authorList>
    </citation>
    <scope>NUCLEOTIDE SEQUENCE [LARGE SCALE GENOMIC DNA]</scope>
    <source>
        <strain evidence="11 12">TF1</strain>
    </source>
</reference>
<evidence type="ECO:0000256" key="9">
    <source>
        <dbReference type="HAMAP-Rule" id="MF_00151"/>
    </source>
</evidence>
<evidence type="ECO:0000256" key="1">
    <source>
        <dbReference type="ARBA" id="ARBA00022490"/>
    </source>
</evidence>
<proteinExistence type="inferred from homology"/>
<feature type="binding site" evidence="9">
    <location>
        <position position="78"/>
    </location>
    <ligand>
        <name>substrate</name>
    </ligand>
</feature>
<dbReference type="GO" id="GO:0015937">
    <property type="term" value="P:coenzyme A biosynthetic process"/>
    <property type="evidence" value="ECO:0007669"/>
    <property type="project" value="UniProtKB-UniRule"/>
</dbReference>
<feature type="binding site" evidence="9">
    <location>
        <position position="92"/>
    </location>
    <ligand>
        <name>substrate</name>
    </ligand>
</feature>
<feature type="binding site" evidence="9">
    <location>
        <begin position="11"/>
        <end position="12"/>
    </location>
    <ligand>
        <name>ATP</name>
        <dbReference type="ChEBI" id="CHEBI:30616"/>
    </ligand>
</feature>
<keyword evidence="7 9" id="KW-0173">Coenzyme A biosynthesis</keyword>
<dbReference type="InterPro" id="IPR004821">
    <property type="entry name" value="Cyt_trans-like"/>
</dbReference>
<dbReference type="Gene3D" id="3.40.50.620">
    <property type="entry name" value="HUPs"/>
    <property type="match status" value="1"/>
</dbReference>
<dbReference type="NCBIfam" id="TIGR01510">
    <property type="entry name" value="coaD_prev_kdtB"/>
    <property type="match status" value="1"/>
</dbReference>
<dbReference type="CDD" id="cd02163">
    <property type="entry name" value="PPAT"/>
    <property type="match status" value="1"/>
</dbReference>
<dbReference type="PRINTS" id="PR01020">
    <property type="entry name" value="LPSBIOSNTHSS"/>
</dbReference>
<keyword evidence="6 9" id="KW-0460">Magnesium</keyword>
<accession>A0A0U5AQ70</accession>
<keyword evidence="5 9" id="KW-0067">ATP-binding</keyword>
<protein>
    <recommendedName>
        <fullName evidence="9">Phosphopantetheine adenylyltransferase</fullName>
        <ecNumber evidence="9">2.7.7.3</ecNumber>
    </recommendedName>
    <alternativeName>
        <fullName evidence="9">Dephospho-CoA pyrophosphorylase</fullName>
    </alternativeName>
    <alternativeName>
        <fullName evidence="9">Pantetheine-phosphate adenylyltransferase</fullName>
        <shortName evidence="9">PPAT</shortName>
    </alternativeName>
</protein>
<dbReference type="PATRIC" id="fig|1653476.3.peg.619"/>
<keyword evidence="2 9" id="KW-0808">Transferase</keyword>
<dbReference type="InterPro" id="IPR001980">
    <property type="entry name" value="PPAT"/>
</dbReference>
<dbReference type="SUPFAM" id="SSF52374">
    <property type="entry name" value="Nucleotidylyl transferase"/>
    <property type="match status" value="1"/>
</dbReference>
<dbReference type="Proteomes" id="UP000068196">
    <property type="component" value="Chromosome"/>
</dbReference>
<dbReference type="STRING" id="1653476.THC_0599"/>
<reference evidence="12" key="2">
    <citation type="journal article" date="2016" name="Int. J. Syst. Evol. Microbiol.">
        <title>Caldimicrobium thiodismutans sp. nov., a sulfur-disproportionating bacterium isolated from a hot spring.</title>
        <authorList>
            <person name="Kojima H."/>
            <person name="Umezawa K."/>
            <person name="Fukui M."/>
        </authorList>
    </citation>
    <scope>NUCLEOTIDE SEQUENCE [LARGE SCALE GENOMIC DNA]</scope>
    <source>
        <strain evidence="12">TF1</strain>
    </source>
</reference>
<evidence type="ECO:0000256" key="8">
    <source>
        <dbReference type="ARBA" id="ARBA00029346"/>
    </source>
</evidence>
<evidence type="ECO:0000313" key="12">
    <source>
        <dbReference type="Proteomes" id="UP000068196"/>
    </source>
</evidence>
<dbReference type="GO" id="GO:0005737">
    <property type="term" value="C:cytoplasm"/>
    <property type="evidence" value="ECO:0007669"/>
    <property type="project" value="UniProtKB-SubCell"/>
</dbReference>
<comment type="function">
    <text evidence="9">Reversibly transfers an adenylyl group from ATP to 4'-phosphopantetheine, yielding dephospho-CoA (dPCoA) and pyrophosphate.</text>
</comment>
<feature type="binding site" evidence="9">
    <location>
        <begin position="128"/>
        <end position="134"/>
    </location>
    <ligand>
        <name>ATP</name>
        <dbReference type="ChEBI" id="CHEBI:30616"/>
    </ligand>
</feature>
<dbReference type="HAMAP" id="MF_00151">
    <property type="entry name" value="PPAT_bact"/>
    <property type="match status" value="1"/>
</dbReference>
<dbReference type="PANTHER" id="PTHR21342">
    <property type="entry name" value="PHOSPHOPANTETHEINE ADENYLYLTRANSFERASE"/>
    <property type="match status" value="1"/>
</dbReference>
<dbReference type="AlphaFoldDB" id="A0A0U5AQ70"/>
<dbReference type="UniPathway" id="UPA00241">
    <property type="reaction ID" value="UER00355"/>
</dbReference>
<keyword evidence="4 9" id="KW-0547">Nucleotide-binding</keyword>
<feature type="binding site" evidence="9">
    <location>
        <position position="43"/>
    </location>
    <ligand>
        <name>substrate</name>
    </ligand>
</feature>
<evidence type="ECO:0000313" key="11">
    <source>
        <dbReference type="EMBL" id="BAU22993.1"/>
    </source>
</evidence>
<sequence length="170" mass="19314">MCPKIAVYPGTFDPITNGHLDLIKRALQFFDRIIIAIGENPAKKPLFTIEERLFMVKKALEEINLSERVEVESFSGLLVEFTKQKGACVIIRGLRAVSDFEYEMQLALMNRKLSNSIDTLFLMPSLRYIFLSSSIIKEAAKFGGQVDDLVPKVVAEKLKEKFSQYLTTVF</sequence>
<evidence type="ECO:0000256" key="3">
    <source>
        <dbReference type="ARBA" id="ARBA00022695"/>
    </source>
</evidence>
<name>A0A0U5AQ70_9BACT</name>
<dbReference type="NCBIfam" id="TIGR00125">
    <property type="entry name" value="cyt_tran_rel"/>
    <property type="match status" value="1"/>
</dbReference>
<evidence type="ECO:0000256" key="7">
    <source>
        <dbReference type="ARBA" id="ARBA00022993"/>
    </source>
</evidence>
<feature type="binding site" evidence="9">
    <location>
        <position position="11"/>
    </location>
    <ligand>
        <name>substrate</name>
    </ligand>
</feature>
<feature type="binding site" evidence="9">
    <location>
        <begin position="93"/>
        <end position="95"/>
    </location>
    <ligand>
        <name>ATP</name>
        <dbReference type="ChEBI" id="CHEBI:30616"/>
    </ligand>
</feature>
<dbReference type="InterPro" id="IPR014729">
    <property type="entry name" value="Rossmann-like_a/b/a_fold"/>
</dbReference>
<dbReference type="GO" id="GO:0004595">
    <property type="term" value="F:pantetheine-phosphate adenylyltransferase activity"/>
    <property type="evidence" value="ECO:0007669"/>
    <property type="project" value="UniProtKB-UniRule"/>
</dbReference>
<keyword evidence="12" id="KW-1185">Reference proteome</keyword>
<evidence type="ECO:0000256" key="5">
    <source>
        <dbReference type="ARBA" id="ARBA00022840"/>
    </source>
</evidence>
<dbReference type="Pfam" id="PF01467">
    <property type="entry name" value="CTP_transf_like"/>
    <property type="match status" value="1"/>
</dbReference>
<evidence type="ECO:0000256" key="2">
    <source>
        <dbReference type="ARBA" id="ARBA00022679"/>
    </source>
</evidence>
<evidence type="ECO:0000256" key="4">
    <source>
        <dbReference type="ARBA" id="ARBA00022741"/>
    </source>
</evidence>
<feature type="binding site" evidence="9">
    <location>
        <position position="19"/>
    </location>
    <ligand>
        <name>ATP</name>
        <dbReference type="ChEBI" id="CHEBI:30616"/>
    </ligand>
</feature>
<organism evidence="11 12">
    <name type="scientific">Caldimicrobium thiodismutans</name>
    <dbReference type="NCBI Taxonomy" id="1653476"/>
    <lineage>
        <taxon>Bacteria</taxon>
        <taxon>Pseudomonadati</taxon>
        <taxon>Thermodesulfobacteriota</taxon>
        <taxon>Thermodesulfobacteria</taxon>
        <taxon>Thermodesulfobacteriales</taxon>
        <taxon>Thermodesulfobacteriaceae</taxon>
        <taxon>Caldimicrobium</taxon>
    </lineage>
</organism>
<dbReference type="PANTHER" id="PTHR21342:SF1">
    <property type="entry name" value="PHOSPHOPANTETHEINE ADENYLYLTRANSFERASE"/>
    <property type="match status" value="1"/>
</dbReference>
<dbReference type="RefSeq" id="WP_068513118.1">
    <property type="nucleotide sequence ID" value="NZ_AP014945.1"/>
</dbReference>
<gene>
    <name evidence="9" type="primary">coaD</name>
    <name evidence="11" type="ORF">THC_0599</name>
</gene>
<keyword evidence="1 9" id="KW-0963">Cytoplasm</keyword>
<comment type="catalytic activity">
    <reaction evidence="8 9">
        <text>(R)-4'-phosphopantetheine + ATP + H(+) = 3'-dephospho-CoA + diphosphate</text>
        <dbReference type="Rhea" id="RHEA:19801"/>
        <dbReference type="ChEBI" id="CHEBI:15378"/>
        <dbReference type="ChEBI" id="CHEBI:30616"/>
        <dbReference type="ChEBI" id="CHEBI:33019"/>
        <dbReference type="ChEBI" id="CHEBI:57328"/>
        <dbReference type="ChEBI" id="CHEBI:61723"/>
        <dbReference type="EC" id="2.7.7.3"/>
    </reaction>
</comment>
<feature type="site" description="Transition state stabilizer" evidence="9">
    <location>
        <position position="19"/>
    </location>
</feature>
<comment type="pathway">
    <text evidence="9">Cofactor biosynthesis; coenzyme A biosynthesis; CoA from (R)-pantothenate: step 4/5.</text>
</comment>
<dbReference type="OrthoDB" id="9806661at2"/>
<comment type="subcellular location">
    <subcellularLocation>
        <location evidence="9">Cytoplasm</location>
    </subcellularLocation>
</comment>
<dbReference type="GO" id="GO:0005524">
    <property type="term" value="F:ATP binding"/>
    <property type="evidence" value="ECO:0007669"/>
    <property type="project" value="UniProtKB-KW"/>
</dbReference>
<comment type="similarity">
    <text evidence="9">Belongs to the bacterial CoaD family.</text>
</comment>
<comment type="subunit">
    <text evidence="9">Homohexamer.</text>
</comment>
<dbReference type="KEGG" id="cthi:THC_0599"/>
<evidence type="ECO:0000256" key="6">
    <source>
        <dbReference type="ARBA" id="ARBA00022842"/>
    </source>
</evidence>
<feature type="domain" description="Cytidyltransferase-like" evidence="10">
    <location>
        <begin position="7"/>
        <end position="138"/>
    </location>
</feature>